<dbReference type="Pfam" id="PF00171">
    <property type="entry name" value="Aldedh"/>
    <property type="match status" value="1"/>
</dbReference>
<dbReference type="SUPFAM" id="SSF53720">
    <property type="entry name" value="ALDH-like"/>
    <property type="match status" value="1"/>
</dbReference>
<organism evidence="5 6">
    <name type="scientific">Pseudonocardia xishanensis</name>
    <dbReference type="NCBI Taxonomy" id="630995"/>
    <lineage>
        <taxon>Bacteria</taxon>
        <taxon>Bacillati</taxon>
        <taxon>Actinomycetota</taxon>
        <taxon>Actinomycetes</taxon>
        <taxon>Pseudonocardiales</taxon>
        <taxon>Pseudonocardiaceae</taxon>
        <taxon>Pseudonocardia</taxon>
    </lineage>
</organism>
<protein>
    <submittedName>
        <fullName evidence="5">Aldehyde dehydrogenase</fullName>
    </submittedName>
</protein>
<dbReference type="InterPro" id="IPR016162">
    <property type="entry name" value="Ald_DH_N"/>
</dbReference>
<dbReference type="Gene3D" id="3.40.309.10">
    <property type="entry name" value="Aldehyde Dehydrogenase, Chain A, domain 2"/>
    <property type="match status" value="1"/>
</dbReference>
<keyword evidence="1 3" id="KW-0560">Oxidoreductase</keyword>
<dbReference type="Gene3D" id="3.40.605.10">
    <property type="entry name" value="Aldehyde Dehydrogenase, Chain A, domain 1"/>
    <property type="match status" value="1"/>
</dbReference>
<evidence type="ECO:0000256" key="1">
    <source>
        <dbReference type="ARBA" id="ARBA00023002"/>
    </source>
</evidence>
<dbReference type="PANTHER" id="PTHR11699">
    <property type="entry name" value="ALDEHYDE DEHYDROGENASE-RELATED"/>
    <property type="match status" value="1"/>
</dbReference>
<gene>
    <name evidence="5" type="ORF">GCM10023175_65560</name>
</gene>
<proteinExistence type="inferred from homology"/>
<keyword evidence="6" id="KW-1185">Reference proteome</keyword>
<sequence>MTSLTEVARTRPIPTAMYVDGAWVTAADGATMETVDPSTGKAWNQVPAAGVADVDAAVTAANVAMTGEWGATQGPARARLLNRLADLVDRDADRLAEIETRDNGKLIRETRPVMGQVSAWLRYYAGAADKLAGQTLPTGDPNYLVYTTREPVGVVGAIVPFNSPLMITTFKAAPALAAGCAVVVKTADQTPTSTLMYAELFAEAGFPPGAFNVLTGQGATAGDALARHPGVARVSFTGSTAVGTAVMKAAAEHVAPVTLELGGKSPNIVFADADLDAAVNGVVGGIFASSGQMCIAGGRLLVQESIHDELVARLKARAEAIVLGDPQDPASEMGPLVSQVQLDRVLDLIASGVADGGTLVTGGGRATPATHADGYFVEPTIISGVRPGDRLAREEVFGPVLAVVPFRDEEHAVELGNDTVFGLAGGVWTRDVQRAHRMAKRLRCGVVWVNCYRNTSPHVPFGGMGQSGFGRENGLDAVLDYTQVKSVWLELSGATRDPFSVPRG</sequence>
<dbReference type="InterPro" id="IPR029510">
    <property type="entry name" value="Ald_DH_CS_GLU"/>
</dbReference>
<dbReference type="CDD" id="cd07114">
    <property type="entry name" value="ALDH_DhaS"/>
    <property type="match status" value="1"/>
</dbReference>
<name>A0ABP8S2G1_9PSEU</name>
<dbReference type="InterPro" id="IPR016163">
    <property type="entry name" value="Ald_DH_C"/>
</dbReference>
<dbReference type="PROSITE" id="PS00070">
    <property type="entry name" value="ALDEHYDE_DEHYDR_CYS"/>
    <property type="match status" value="1"/>
</dbReference>
<dbReference type="InterPro" id="IPR016160">
    <property type="entry name" value="Ald_DH_CS_CYS"/>
</dbReference>
<feature type="domain" description="Aldehyde dehydrogenase" evidence="4">
    <location>
        <begin position="23"/>
        <end position="487"/>
    </location>
</feature>
<evidence type="ECO:0000256" key="2">
    <source>
        <dbReference type="PROSITE-ProRule" id="PRU10007"/>
    </source>
</evidence>
<dbReference type="EMBL" id="BAABGT010000115">
    <property type="protein sequence ID" value="GAA4558778.1"/>
    <property type="molecule type" value="Genomic_DNA"/>
</dbReference>
<evidence type="ECO:0000313" key="6">
    <source>
        <dbReference type="Proteomes" id="UP001501598"/>
    </source>
</evidence>
<accession>A0ABP8S2G1</accession>
<feature type="active site" evidence="2">
    <location>
        <position position="260"/>
    </location>
</feature>
<comment type="caution">
    <text evidence="5">The sequence shown here is derived from an EMBL/GenBank/DDBJ whole genome shotgun (WGS) entry which is preliminary data.</text>
</comment>
<evidence type="ECO:0000256" key="3">
    <source>
        <dbReference type="RuleBase" id="RU003345"/>
    </source>
</evidence>
<comment type="similarity">
    <text evidence="3">Belongs to the aldehyde dehydrogenase family.</text>
</comment>
<dbReference type="RefSeq" id="WP_345426967.1">
    <property type="nucleotide sequence ID" value="NZ_BAABGT010000115.1"/>
</dbReference>
<evidence type="ECO:0000313" key="5">
    <source>
        <dbReference type="EMBL" id="GAA4558778.1"/>
    </source>
</evidence>
<reference evidence="6" key="1">
    <citation type="journal article" date="2019" name="Int. J. Syst. Evol. Microbiol.">
        <title>The Global Catalogue of Microorganisms (GCM) 10K type strain sequencing project: providing services to taxonomists for standard genome sequencing and annotation.</title>
        <authorList>
            <consortium name="The Broad Institute Genomics Platform"/>
            <consortium name="The Broad Institute Genome Sequencing Center for Infectious Disease"/>
            <person name="Wu L."/>
            <person name="Ma J."/>
        </authorList>
    </citation>
    <scope>NUCLEOTIDE SEQUENCE [LARGE SCALE GENOMIC DNA]</scope>
    <source>
        <strain evidence="6">JCM 17906</strain>
    </source>
</reference>
<dbReference type="InterPro" id="IPR015590">
    <property type="entry name" value="Aldehyde_DH_dom"/>
</dbReference>
<dbReference type="PROSITE" id="PS00687">
    <property type="entry name" value="ALDEHYDE_DEHYDR_GLU"/>
    <property type="match status" value="1"/>
</dbReference>
<dbReference type="Proteomes" id="UP001501598">
    <property type="component" value="Unassembled WGS sequence"/>
</dbReference>
<evidence type="ECO:0000259" key="4">
    <source>
        <dbReference type="Pfam" id="PF00171"/>
    </source>
</evidence>
<dbReference type="InterPro" id="IPR016161">
    <property type="entry name" value="Ald_DH/histidinol_DH"/>
</dbReference>